<protein>
    <recommendedName>
        <fullName evidence="1">YhcG PDDEXK nuclease domain-containing protein</fullName>
    </recommendedName>
</protein>
<evidence type="ECO:0000313" key="3">
    <source>
        <dbReference type="Proteomes" id="UP000032430"/>
    </source>
</evidence>
<dbReference type="HOGENOM" id="CLU_2880353_0_0_6"/>
<dbReference type="Proteomes" id="UP000032430">
    <property type="component" value="Plasmid II"/>
</dbReference>
<name>A0A098G9E5_9GAMM</name>
<feature type="domain" description="YhcG PDDEXK nuclease" evidence="1">
    <location>
        <begin position="13"/>
        <end position="56"/>
    </location>
</feature>
<keyword evidence="3" id="KW-1185">Reference proteome</keyword>
<evidence type="ECO:0000313" key="2">
    <source>
        <dbReference type="EMBL" id="CEG59124.1"/>
    </source>
</evidence>
<dbReference type="Pfam" id="PF06250">
    <property type="entry name" value="YhcG_C"/>
    <property type="match status" value="1"/>
</dbReference>
<dbReference type="AlphaFoldDB" id="A0A098G9E5"/>
<sequence length="63" mass="7366">MTLTQSHLSAIGIFKDTYMVEFLGLPDGHSESDLHQGLLTKLKDFFIELGRDFFWIYYFFIGD</sequence>
<gene>
    <name evidence="2" type="ORF">LFA_pA0015</name>
</gene>
<dbReference type="EMBL" id="LN614828">
    <property type="protein sequence ID" value="CEG59124.1"/>
    <property type="molecule type" value="Genomic_DNA"/>
</dbReference>
<dbReference type="InterPro" id="IPR009362">
    <property type="entry name" value="YhcG_C"/>
</dbReference>
<geneLocation type="plasmid" evidence="3">
    <name>LLAP10_pA</name>
</geneLocation>
<proteinExistence type="predicted"/>
<dbReference type="KEGG" id="lfa:LFA_pA0015"/>
<accession>A0A098G9E5</accession>
<keyword evidence="2" id="KW-0614">Plasmid</keyword>
<evidence type="ECO:0000259" key="1">
    <source>
        <dbReference type="Pfam" id="PF06250"/>
    </source>
</evidence>
<organism evidence="2 3">
    <name type="scientific">Legionella fallonii LLAP-10</name>
    <dbReference type="NCBI Taxonomy" id="1212491"/>
    <lineage>
        <taxon>Bacteria</taxon>
        <taxon>Pseudomonadati</taxon>
        <taxon>Pseudomonadota</taxon>
        <taxon>Gammaproteobacteria</taxon>
        <taxon>Legionellales</taxon>
        <taxon>Legionellaceae</taxon>
        <taxon>Legionella</taxon>
    </lineage>
</organism>
<reference evidence="3" key="1">
    <citation type="submission" date="2014-09" db="EMBL/GenBank/DDBJ databases">
        <authorList>
            <person name="Gomez-Valero L."/>
        </authorList>
    </citation>
    <scope>NUCLEOTIDE SEQUENCE [LARGE SCALE GENOMIC DNA]</scope>
    <source>
        <strain evidence="3">ATCC700992</strain>
        <plasmid evidence="3">LLAP10_pA</plasmid>
    </source>
</reference>